<accession>A0A2D1GT58</accession>
<reference evidence="1" key="1">
    <citation type="submission" date="2016-11" db="EMBL/GenBank/DDBJ databases">
        <title>Transition to homothallism is hypothesised to have facilitated speciation among three emerging Botryosphaeriaceae wheat-pathogens.</title>
        <authorList>
            <person name="Thynne E."/>
            <person name="McDonald M.C."/>
            <person name="Solomon P.S."/>
        </authorList>
    </citation>
    <scope>NUCLEOTIDE SEQUENCE</scope>
</reference>
<organism evidence="1">
    <name type="scientific">Eutiarosporella tritici-australis</name>
    <dbReference type="NCBI Taxonomy" id="1686411"/>
    <lineage>
        <taxon>Eukaryota</taxon>
        <taxon>Fungi</taxon>
        <taxon>Dikarya</taxon>
        <taxon>Ascomycota</taxon>
        <taxon>Pezizomycotina</taxon>
        <taxon>Dothideomycetes</taxon>
        <taxon>Dothideomycetes incertae sedis</taxon>
        <taxon>Botryosphaeriales</taxon>
        <taxon>Botryosphaeriaceae</taxon>
        <taxon>Eutiarosporella</taxon>
    </lineage>
</organism>
<name>A0A2D1GT58_9PEZI</name>
<dbReference type="EMBL" id="KY196247">
    <property type="protein sequence ID" value="ATN96252.1"/>
    <property type="molecule type" value="Genomic_DNA"/>
</dbReference>
<sequence>MFSSERRLTLNGVEQSPLYHQNNEKNETKIYDSCSRLLDKIHESGLVADKLADEAGELGMMPMDRSADASLRLAGIVQRSENLMGEKVPYLELIGRDAEWMLVAVQFSKREVKHNRTESSKVQLLEEILSISTELNLLEHLILEKGLVGKMEEWFKNRRERFDHNILHLQLPKGTSRAAVKLQLLEARKRAFSLPKPQPSFWPLPHEHVGRNDVGA</sequence>
<dbReference type="AlphaFoldDB" id="A0A2D1GT58"/>
<protein>
    <submittedName>
        <fullName evidence="1">MAT1-2-5</fullName>
    </submittedName>
</protein>
<proteinExistence type="predicted"/>
<evidence type="ECO:0000313" key="1">
    <source>
        <dbReference type="EMBL" id="ATN96252.1"/>
    </source>
</evidence>